<dbReference type="Gene3D" id="3.40.50.2020">
    <property type="match status" value="1"/>
</dbReference>
<reference evidence="2 3" key="1">
    <citation type="submission" date="2019-02" db="EMBL/GenBank/DDBJ databases">
        <title>Draft Genome Sequence of the Prevotella sp. BCRC 81118, Isolated from Human Feces.</title>
        <authorList>
            <person name="Huang C.-H."/>
        </authorList>
    </citation>
    <scope>NUCLEOTIDE SEQUENCE [LARGE SCALE GENOMIC DNA]</scope>
    <source>
        <strain evidence="2 3">BCRC 81118</strain>
    </source>
</reference>
<evidence type="ECO:0000259" key="1">
    <source>
        <dbReference type="Pfam" id="PF00156"/>
    </source>
</evidence>
<dbReference type="OrthoDB" id="1081896at2"/>
<comment type="caution">
    <text evidence="2">The sequence shown here is derived from an EMBL/GenBank/DDBJ whole genome shotgun (WGS) entry which is preliminary data.</text>
</comment>
<proteinExistence type="predicted"/>
<gene>
    <name evidence="2" type="ORF">EXN75_15390</name>
</gene>
<dbReference type="EMBL" id="SGVY01000064">
    <property type="protein sequence ID" value="TFH73059.1"/>
    <property type="molecule type" value="Genomic_DNA"/>
</dbReference>
<evidence type="ECO:0000313" key="3">
    <source>
        <dbReference type="Proteomes" id="UP000297872"/>
    </source>
</evidence>
<dbReference type="CDD" id="cd06223">
    <property type="entry name" value="PRTases_typeI"/>
    <property type="match status" value="1"/>
</dbReference>
<accession>A0A4Y8UZH1</accession>
<dbReference type="InterPro" id="IPR029057">
    <property type="entry name" value="PRTase-like"/>
</dbReference>
<dbReference type="InterPro" id="IPR000836">
    <property type="entry name" value="PRTase_dom"/>
</dbReference>
<keyword evidence="3" id="KW-1185">Reference proteome</keyword>
<name>A0A4Y8UZH1_9BACT</name>
<dbReference type="Proteomes" id="UP000297872">
    <property type="component" value="Unassembled WGS sequence"/>
</dbReference>
<dbReference type="AlphaFoldDB" id="A0A4Y8UZH1"/>
<protein>
    <recommendedName>
        <fullName evidence="1">Phosphoribosyltransferase domain-containing protein</fullName>
    </recommendedName>
</protein>
<evidence type="ECO:0000313" key="2">
    <source>
        <dbReference type="EMBL" id="TFH73059.1"/>
    </source>
</evidence>
<organism evidence="2 3">
    <name type="scientific">Segatella hominis</name>
    <dbReference type="NCBI Taxonomy" id="2518605"/>
    <lineage>
        <taxon>Bacteria</taxon>
        <taxon>Pseudomonadati</taxon>
        <taxon>Bacteroidota</taxon>
        <taxon>Bacteroidia</taxon>
        <taxon>Bacteroidales</taxon>
        <taxon>Prevotellaceae</taxon>
        <taxon>Segatella</taxon>
    </lineage>
</organism>
<feature type="domain" description="Phosphoribosyltransferase" evidence="1">
    <location>
        <begin position="63"/>
        <end position="191"/>
    </location>
</feature>
<dbReference type="Pfam" id="PF00156">
    <property type="entry name" value="Pribosyltran"/>
    <property type="match status" value="1"/>
</dbReference>
<dbReference type="SUPFAM" id="SSF53271">
    <property type="entry name" value="PRTase-like"/>
    <property type="match status" value="1"/>
</dbReference>
<sequence>MKVMAEYTTIITNWKHLKNGLPYKWIVDYASYNAYGNFKLSAEDWEKRDYIVNFKGNSELTTEIDHQQALKKAISDITTLIKETFSDAANQLTLVCIPASTRANTKRRFEEFSKEVCEKTGMANAYPLISWTTKTNPDDGEEEDEYAFDFEAIKGKDILLFDDIIASGSSVCKFADKLKEEGANVIAAIALGKKL</sequence>